<dbReference type="Proteomes" id="UP000593567">
    <property type="component" value="Unassembled WGS sequence"/>
</dbReference>
<feature type="compositionally biased region" description="Low complexity" evidence="1">
    <location>
        <begin position="412"/>
        <end position="426"/>
    </location>
</feature>
<feature type="region of interest" description="Disordered" evidence="1">
    <location>
        <begin position="497"/>
        <end position="516"/>
    </location>
</feature>
<comment type="caution">
    <text evidence="2">The sequence shown here is derived from an EMBL/GenBank/DDBJ whole genome shotgun (WGS) entry which is preliminary data.</text>
</comment>
<feature type="region of interest" description="Disordered" evidence="1">
    <location>
        <begin position="352"/>
        <end position="393"/>
    </location>
</feature>
<dbReference type="AlphaFoldDB" id="A0A7J7KEJ3"/>
<gene>
    <name evidence="2" type="ORF">EB796_004620</name>
</gene>
<feature type="compositionally biased region" description="Low complexity" evidence="1">
    <location>
        <begin position="501"/>
        <end position="516"/>
    </location>
</feature>
<feature type="region of interest" description="Disordered" evidence="1">
    <location>
        <begin position="412"/>
        <end position="433"/>
    </location>
</feature>
<organism evidence="2 3">
    <name type="scientific">Bugula neritina</name>
    <name type="common">Brown bryozoan</name>
    <name type="synonym">Sertularia neritina</name>
    <dbReference type="NCBI Taxonomy" id="10212"/>
    <lineage>
        <taxon>Eukaryota</taxon>
        <taxon>Metazoa</taxon>
        <taxon>Spiralia</taxon>
        <taxon>Lophotrochozoa</taxon>
        <taxon>Bryozoa</taxon>
        <taxon>Gymnolaemata</taxon>
        <taxon>Cheilostomatida</taxon>
        <taxon>Flustrina</taxon>
        <taxon>Buguloidea</taxon>
        <taxon>Bugulidae</taxon>
        <taxon>Bugula</taxon>
    </lineage>
</organism>
<evidence type="ECO:0000313" key="3">
    <source>
        <dbReference type="Proteomes" id="UP000593567"/>
    </source>
</evidence>
<proteinExistence type="predicted"/>
<protein>
    <submittedName>
        <fullName evidence="2">Uncharacterized protein</fullName>
    </submittedName>
</protein>
<feature type="region of interest" description="Disordered" evidence="1">
    <location>
        <begin position="109"/>
        <end position="138"/>
    </location>
</feature>
<evidence type="ECO:0000256" key="1">
    <source>
        <dbReference type="SAM" id="MobiDB-lite"/>
    </source>
</evidence>
<dbReference type="EMBL" id="VXIV02000630">
    <property type="protein sequence ID" value="KAF6037059.1"/>
    <property type="molecule type" value="Genomic_DNA"/>
</dbReference>
<accession>A0A7J7KEJ3</accession>
<sequence length="516" mass="55814">MSVYDPRGATSSSMLTMNATVCLFCDSEYGDPLLPYYVDKVAALCHLVSKENLLNKKMCMRCKLNVDMIENALRLRDIMVGSLNMKLATLSSRVGAGDVASHTTQDAANLANHLPPPLPALRDSQTGSECVESTDAGKEDAVSTSTLVSSSGAVGSTPAFNASEALINSVNMFGAFTMPHLTNGSYSNGVTPAVSHRTHGRRIPKCPKCSISLKTRPYNDAMKHIHKCNGQGVRPGRASMTPRPSVFPCRLCHKRLATKEALDLHIIKCNGTNNNTRGRKPADNTCMDQVYRHILKKHLRQTHGINAQRLDDSVLAALKTGSGTGSDVKEQVLSRIQQKLVADLYDVEKSDASETADTSAAENVPADSQTSQDDLHMGDDDEAEENKRPSLPQAEEDALSYSNGLLDNRSSLGNGVLSNGSLSNGSRSRKKMKPSKYVAEVHTCGTCSQQYEFYSQLKEHRCQNPDVEQDSTADAQEVLNKMEGVDACDDVVEEESGFSSGVAEEMVGEEGVANSF</sequence>
<keyword evidence="3" id="KW-1185">Reference proteome</keyword>
<reference evidence="2" key="1">
    <citation type="submission" date="2020-06" db="EMBL/GenBank/DDBJ databases">
        <title>Draft genome of Bugula neritina, a colonial animal packing powerful symbionts and potential medicines.</title>
        <authorList>
            <person name="Rayko M."/>
        </authorList>
    </citation>
    <scope>NUCLEOTIDE SEQUENCE [LARGE SCALE GENOMIC DNA]</scope>
    <source>
        <strain evidence="2">Kwan_BN1</strain>
    </source>
</reference>
<name>A0A7J7KEJ3_BUGNE</name>
<evidence type="ECO:0000313" key="2">
    <source>
        <dbReference type="EMBL" id="KAF6037059.1"/>
    </source>
</evidence>
<feature type="compositionally biased region" description="Low complexity" evidence="1">
    <location>
        <begin position="353"/>
        <end position="362"/>
    </location>
</feature>